<gene>
    <name evidence="6" type="ORF">Sradi_6337200</name>
</gene>
<keyword evidence="1" id="KW-0433">Leucine-rich repeat</keyword>
<feature type="chain" id="PRO_5043553814" evidence="4">
    <location>
        <begin position="24"/>
        <end position="124"/>
    </location>
</feature>
<keyword evidence="6" id="KW-0675">Receptor</keyword>
<evidence type="ECO:0000256" key="4">
    <source>
        <dbReference type="SAM" id="SignalP"/>
    </source>
</evidence>
<name>A0AAW2K1K2_SESRA</name>
<dbReference type="InterPro" id="IPR013210">
    <property type="entry name" value="LRR_N_plant-typ"/>
</dbReference>
<dbReference type="GO" id="GO:0016301">
    <property type="term" value="F:kinase activity"/>
    <property type="evidence" value="ECO:0007669"/>
    <property type="project" value="UniProtKB-KW"/>
</dbReference>
<evidence type="ECO:0000256" key="3">
    <source>
        <dbReference type="ARBA" id="ARBA00022737"/>
    </source>
</evidence>
<comment type="caution">
    <text evidence="6">The sequence shown here is derived from an EMBL/GenBank/DDBJ whole genome shotgun (WGS) entry which is preliminary data.</text>
</comment>
<reference evidence="6" key="2">
    <citation type="journal article" date="2024" name="Plant">
        <title>Genomic evolution and insights into agronomic trait innovations of Sesamum species.</title>
        <authorList>
            <person name="Miao H."/>
            <person name="Wang L."/>
            <person name="Qu L."/>
            <person name="Liu H."/>
            <person name="Sun Y."/>
            <person name="Le M."/>
            <person name="Wang Q."/>
            <person name="Wei S."/>
            <person name="Zheng Y."/>
            <person name="Lin W."/>
            <person name="Duan Y."/>
            <person name="Cao H."/>
            <person name="Xiong S."/>
            <person name="Wang X."/>
            <person name="Wei L."/>
            <person name="Li C."/>
            <person name="Ma Q."/>
            <person name="Ju M."/>
            <person name="Zhao R."/>
            <person name="Li G."/>
            <person name="Mu C."/>
            <person name="Tian Q."/>
            <person name="Mei H."/>
            <person name="Zhang T."/>
            <person name="Gao T."/>
            <person name="Zhang H."/>
        </authorList>
    </citation>
    <scope>NUCLEOTIDE SEQUENCE</scope>
    <source>
        <strain evidence="6">G02</strain>
    </source>
</reference>
<dbReference type="AlphaFoldDB" id="A0AAW2K1K2"/>
<sequence>MSQFQRVTFSAVILSTLLLGVLAADPGLEAEAQALKAFKNSIFNDPSSALLDWNDTNHHCNWSGIACDPLSGNVVSVSLVDKQLAGEISASLGNLTYLQVLDLTLNSFTGRIPPQLGSCSQLTN</sequence>
<keyword evidence="2 4" id="KW-0732">Signal</keyword>
<evidence type="ECO:0000313" key="6">
    <source>
        <dbReference type="EMBL" id="KAL0300604.1"/>
    </source>
</evidence>
<protein>
    <submittedName>
        <fullName evidence="6">LRR receptor-like serine/threonine-protein kinase FLS2</fullName>
    </submittedName>
</protein>
<dbReference type="Gene3D" id="3.80.10.10">
    <property type="entry name" value="Ribonuclease Inhibitor"/>
    <property type="match status" value="1"/>
</dbReference>
<keyword evidence="3" id="KW-0677">Repeat</keyword>
<accession>A0AAW2K1K2</accession>
<proteinExistence type="predicted"/>
<feature type="signal peptide" evidence="4">
    <location>
        <begin position="1"/>
        <end position="23"/>
    </location>
</feature>
<organism evidence="6">
    <name type="scientific">Sesamum radiatum</name>
    <name type="common">Black benniseed</name>
    <dbReference type="NCBI Taxonomy" id="300843"/>
    <lineage>
        <taxon>Eukaryota</taxon>
        <taxon>Viridiplantae</taxon>
        <taxon>Streptophyta</taxon>
        <taxon>Embryophyta</taxon>
        <taxon>Tracheophyta</taxon>
        <taxon>Spermatophyta</taxon>
        <taxon>Magnoliopsida</taxon>
        <taxon>eudicotyledons</taxon>
        <taxon>Gunneridae</taxon>
        <taxon>Pentapetalae</taxon>
        <taxon>asterids</taxon>
        <taxon>lamiids</taxon>
        <taxon>Lamiales</taxon>
        <taxon>Pedaliaceae</taxon>
        <taxon>Sesamum</taxon>
    </lineage>
</organism>
<reference evidence="6" key="1">
    <citation type="submission" date="2020-06" db="EMBL/GenBank/DDBJ databases">
        <authorList>
            <person name="Li T."/>
            <person name="Hu X."/>
            <person name="Zhang T."/>
            <person name="Song X."/>
            <person name="Zhang H."/>
            <person name="Dai N."/>
            <person name="Sheng W."/>
            <person name="Hou X."/>
            <person name="Wei L."/>
        </authorList>
    </citation>
    <scope>NUCLEOTIDE SEQUENCE</scope>
    <source>
        <strain evidence="6">G02</strain>
        <tissue evidence="6">Leaf</tissue>
    </source>
</reference>
<dbReference type="EMBL" id="JACGWJ010000030">
    <property type="protein sequence ID" value="KAL0300604.1"/>
    <property type="molecule type" value="Genomic_DNA"/>
</dbReference>
<evidence type="ECO:0000256" key="1">
    <source>
        <dbReference type="ARBA" id="ARBA00022614"/>
    </source>
</evidence>
<dbReference type="PANTHER" id="PTHR48060">
    <property type="entry name" value="DNA DAMAGE-REPAIR/TOLERATION PROTEIN DRT100"/>
    <property type="match status" value="1"/>
</dbReference>
<dbReference type="PANTHER" id="PTHR48060:SF21">
    <property type="entry name" value="L DOMAIN-LIKE PROTEIN"/>
    <property type="match status" value="1"/>
</dbReference>
<evidence type="ECO:0000259" key="5">
    <source>
        <dbReference type="Pfam" id="PF08263"/>
    </source>
</evidence>
<dbReference type="SUPFAM" id="SSF52058">
    <property type="entry name" value="L domain-like"/>
    <property type="match status" value="1"/>
</dbReference>
<keyword evidence="6" id="KW-0808">Transferase</keyword>
<evidence type="ECO:0000256" key="2">
    <source>
        <dbReference type="ARBA" id="ARBA00022729"/>
    </source>
</evidence>
<keyword evidence="6" id="KW-0418">Kinase</keyword>
<feature type="domain" description="Leucine-rich repeat-containing N-terminal plant-type" evidence="5">
    <location>
        <begin position="29"/>
        <end position="68"/>
    </location>
</feature>
<dbReference type="Pfam" id="PF08263">
    <property type="entry name" value="LRRNT_2"/>
    <property type="match status" value="1"/>
</dbReference>
<dbReference type="InterPro" id="IPR032675">
    <property type="entry name" value="LRR_dom_sf"/>
</dbReference>
<dbReference type="InterPro" id="IPR053211">
    <property type="entry name" value="DNA_repair-toleration"/>
</dbReference>